<feature type="transmembrane region" description="Helical" evidence="2">
    <location>
        <begin position="180"/>
        <end position="198"/>
    </location>
</feature>
<sequence>MATPAPPVVDFSRVQFPGDEQKQQEQCSYCGRGLETEYFKLQNRMSCGVCVENVQQAFSADTHKAFTQALLWGIPAAILGMIAYAAFEIITGIEIGFAAIGVGWLIGRAMLRGSGGVRGRRYQWAAVLLTYAAVSTAFIPLVMHQVAKDSRAKTNVTQSANQTKKESPSAKAADKSEDHGYIYAAAFLLGLGLISPFLELFTSFGSGALGLLILFWGMQYAWKALAKPKVDLDGPFSVTA</sequence>
<feature type="transmembrane region" description="Helical" evidence="2">
    <location>
        <begin position="123"/>
        <end position="143"/>
    </location>
</feature>
<keyword evidence="2" id="KW-0812">Transmembrane</keyword>
<feature type="compositionally biased region" description="Polar residues" evidence="1">
    <location>
        <begin position="153"/>
        <end position="162"/>
    </location>
</feature>
<feature type="transmembrane region" description="Helical" evidence="2">
    <location>
        <begin position="69"/>
        <end position="87"/>
    </location>
</feature>
<evidence type="ECO:0000256" key="2">
    <source>
        <dbReference type="SAM" id="Phobius"/>
    </source>
</evidence>
<keyword evidence="2" id="KW-0472">Membrane</keyword>
<keyword evidence="4" id="KW-1185">Reference proteome</keyword>
<accession>A0A1G7QTV3</accession>
<keyword evidence="2" id="KW-1133">Transmembrane helix</keyword>
<dbReference type="Proteomes" id="UP000182427">
    <property type="component" value="Chromosome I"/>
</dbReference>
<evidence type="ECO:0000256" key="1">
    <source>
        <dbReference type="SAM" id="MobiDB-lite"/>
    </source>
</evidence>
<dbReference type="OrthoDB" id="120496at2"/>
<reference evidence="3 4" key="1">
    <citation type="submission" date="2016-10" db="EMBL/GenBank/DDBJ databases">
        <authorList>
            <person name="de Groot N.N."/>
        </authorList>
    </citation>
    <scope>NUCLEOTIDE SEQUENCE [LARGE SCALE GENOMIC DNA]</scope>
    <source>
        <strain evidence="3 4">GAS232</strain>
    </source>
</reference>
<evidence type="ECO:0000313" key="3">
    <source>
        <dbReference type="EMBL" id="SDG01961.1"/>
    </source>
</evidence>
<feature type="transmembrane region" description="Helical" evidence="2">
    <location>
        <begin position="204"/>
        <end position="222"/>
    </location>
</feature>
<name>A0A1G7QTV3_9BACT</name>
<gene>
    <name evidence="3" type="ORF">SAMN05444167_4001</name>
</gene>
<feature type="compositionally biased region" description="Basic and acidic residues" evidence="1">
    <location>
        <begin position="163"/>
        <end position="173"/>
    </location>
</feature>
<feature type="region of interest" description="Disordered" evidence="1">
    <location>
        <begin position="153"/>
        <end position="173"/>
    </location>
</feature>
<protein>
    <submittedName>
        <fullName evidence="3">Uncharacterized protein</fullName>
    </submittedName>
</protein>
<dbReference type="RefSeq" id="WP_083346702.1">
    <property type="nucleotide sequence ID" value="NZ_LT629690.1"/>
</dbReference>
<organism evidence="3 4">
    <name type="scientific">Terriglobus roseus</name>
    <dbReference type="NCBI Taxonomy" id="392734"/>
    <lineage>
        <taxon>Bacteria</taxon>
        <taxon>Pseudomonadati</taxon>
        <taxon>Acidobacteriota</taxon>
        <taxon>Terriglobia</taxon>
        <taxon>Terriglobales</taxon>
        <taxon>Acidobacteriaceae</taxon>
        <taxon>Terriglobus</taxon>
    </lineage>
</organism>
<feature type="transmembrane region" description="Helical" evidence="2">
    <location>
        <begin position="94"/>
        <end position="111"/>
    </location>
</feature>
<evidence type="ECO:0000313" key="4">
    <source>
        <dbReference type="Proteomes" id="UP000182427"/>
    </source>
</evidence>
<dbReference type="AlphaFoldDB" id="A0A1G7QTV3"/>
<proteinExistence type="predicted"/>
<dbReference type="EMBL" id="LT629690">
    <property type="protein sequence ID" value="SDG01961.1"/>
    <property type="molecule type" value="Genomic_DNA"/>
</dbReference>